<reference evidence="1" key="1">
    <citation type="submission" date="2024-05" db="EMBL/GenBank/DDBJ databases">
        <authorList>
            <person name="Ferriol-Gonzalez C."/>
            <person name="Concha-Eloko R."/>
            <person name="Bernabeu-Gimeno M."/>
            <person name="Fernandez-Cuenca F."/>
            <person name="Canada-Garcia J.E."/>
            <person name="Garcia-Cobos S."/>
            <person name="Sanjuan R."/>
            <person name="Domingo-Calap P."/>
        </authorList>
    </citation>
    <scope>NUCLEOTIDE SEQUENCE</scope>
</reference>
<protein>
    <submittedName>
        <fullName evidence="1">Uncharacterized protein</fullName>
    </submittedName>
</protein>
<dbReference type="InterPro" id="IPR025915">
    <property type="entry name" value="Phage_gp49_66"/>
</dbReference>
<evidence type="ECO:0000313" key="1">
    <source>
        <dbReference type="EMBL" id="XCG96181.1"/>
    </source>
</evidence>
<dbReference type="Pfam" id="PF13876">
    <property type="entry name" value="Phage_gp49_66"/>
    <property type="match status" value="1"/>
</dbReference>
<organism evidence="1">
    <name type="scientific">Klebsiella phage vB_Kpn16-P2</name>
    <dbReference type="NCBI Taxonomy" id="3230846"/>
    <lineage>
        <taxon>Viruses</taxon>
    </lineage>
</organism>
<sequence>MDLEQEIQNKGANVAPRITPSHIEDCIASVHFFTAEDGVVGADLVASSKQTTPIPDSLKLLTICVMVLKNGFTIVGKSACASPENYNADIGKDVAWRDAKEQIWPLEGYLLKQNLYEQKQSQDMLKGFLEDDNCDGGGCKI</sequence>
<accession>A0AAU8EC78</accession>
<name>A0AAU8EC78_9VIRU</name>
<proteinExistence type="predicted"/>
<gene>
    <name evidence="1" type="ORF">vBKpn16P2_66</name>
</gene>
<dbReference type="EMBL" id="PP848842">
    <property type="protein sequence ID" value="XCG96181.1"/>
    <property type="molecule type" value="Genomic_DNA"/>
</dbReference>